<dbReference type="Proteomes" id="UP001175228">
    <property type="component" value="Unassembled WGS sequence"/>
</dbReference>
<reference evidence="1" key="1">
    <citation type="submission" date="2023-06" db="EMBL/GenBank/DDBJ databases">
        <authorList>
            <consortium name="Lawrence Berkeley National Laboratory"/>
            <person name="Ahrendt S."/>
            <person name="Sahu N."/>
            <person name="Indic B."/>
            <person name="Wong-Bajracharya J."/>
            <person name="Merenyi Z."/>
            <person name="Ke H.-M."/>
            <person name="Monk M."/>
            <person name="Kocsube S."/>
            <person name="Drula E."/>
            <person name="Lipzen A."/>
            <person name="Balint B."/>
            <person name="Henrissat B."/>
            <person name="Andreopoulos B."/>
            <person name="Martin F.M."/>
            <person name="Harder C.B."/>
            <person name="Rigling D."/>
            <person name="Ford K.L."/>
            <person name="Foster G.D."/>
            <person name="Pangilinan J."/>
            <person name="Papanicolaou A."/>
            <person name="Barry K."/>
            <person name="LaButti K."/>
            <person name="Viragh M."/>
            <person name="Koriabine M."/>
            <person name="Yan M."/>
            <person name="Riley R."/>
            <person name="Champramary S."/>
            <person name="Plett K.L."/>
            <person name="Tsai I.J."/>
            <person name="Slot J."/>
            <person name="Sipos G."/>
            <person name="Plett J."/>
            <person name="Nagy L.G."/>
            <person name="Grigoriev I.V."/>
        </authorList>
    </citation>
    <scope>NUCLEOTIDE SEQUENCE</scope>
    <source>
        <strain evidence="1">HWK02</strain>
    </source>
</reference>
<dbReference type="AlphaFoldDB" id="A0AA39QFI7"/>
<protein>
    <submittedName>
        <fullName evidence="1">Uncharacterized protein</fullName>
    </submittedName>
</protein>
<name>A0AA39QFI7_9AGAR</name>
<evidence type="ECO:0000313" key="1">
    <source>
        <dbReference type="EMBL" id="KAK0501982.1"/>
    </source>
</evidence>
<gene>
    <name evidence="1" type="ORF">EDD18DRAFT_1100477</name>
</gene>
<evidence type="ECO:0000313" key="2">
    <source>
        <dbReference type="Proteomes" id="UP001175228"/>
    </source>
</evidence>
<proteinExistence type="predicted"/>
<keyword evidence="2" id="KW-1185">Reference proteome</keyword>
<accession>A0AA39QFI7</accession>
<dbReference type="EMBL" id="JAUEPU010000005">
    <property type="protein sequence ID" value="KAK0501982.1"/>
    <property type="molecule type" value="Genomic_DNA"/>
</dbReference>
<organism evidence="1 2">
    <name type="scientific">Armillaria luteobubalina</name>
    <dbReference type="NCBI Taxonomy" id="153913"/>
    <lineage>
        <taxon>Eukaryota</taxon>
        <taxon>Fungi</taxon>
        <taxon>Dikarya</taxon>
        <taxon>Basidiomycota</taxon>
        <taxon>Agaricomycotina</taxon>
        <taxon>Agaricomycetes</taxon>
        <taxon>Agaricomycetidae</taxon>
        <taxon>Agaricales</taxon>
        <taxon>Marasmiineae</taxon>
        <taxon>Physalacriaceae</taxon>
        <taxon>Armillaria</taxon>
    </lineage>
</organism>
<sequence>MAIVKGVGCLRHTTFLRLQSACQGVIDSVGSHVARELHAFIEYMMIYKPRMEAPESDAPSMPIDDTLVGAFSNDTTIIQRFFKAGIPVWCIIAMKDLPVFVGSSSDPQKYHKIQDFTMHSTCWVDPFALSTPIIMGQEDVPVAVLTTSSSHYSPYIIVTLNTEEKVKSYLVSWLHLQAPLFAHLTVTEQVPVNLYHQEWRTVLVMGFLHSAGETSGQAAKRCEEVQKMMSGYLEEFPLQADNDAHTAFWRGKAYESLTSEEQQEVCWELGEIDVGCANYGVAHHLWLQHAPYIFAMKKMMWPWNGPCPALLDKVQTMGWTENDFLELEKTVATHYTDSFYLYFGHAPVLPHQLSHCSSEDYVPEVRAHMSTSWSVSPIMLFDGHMQSLMTGHVSSDLQPIACHNLGKTCTCVKGTGAGSVHNKVILAIAQI</sequence>
<comment type="caution">
    <text evidence="1">The sequence shown here is derived from an EMBL/GenBank/DDBJ whole genome shotgun (WGS) entry which is preliminary data.</text>
</comment>